<dbReference type="PANTHER" id="PTHR33050:SF7">
    <property type="entry name" value="RIBONUCLEASE H"/>
    <property type="match status" value="1"/>
</dbReference>
<name>A0A0L7KNL3_OPEBR</name>
<dbReference type="PANTHER" id="PTHR33050">
    <property type="entry name" value="REVERSE TRANSCRIPTASE DOMAIN-CONTAINING PROTEIN"/>
    <property type="match status" value="1"/>
</dbReference>
<dbReference type="AlphaFoldDB" id="A0A0L7KNL3"/>
<dbReference type="InterPro" id="IPR052055">
    <property type="entry name" value="Hepadnavirus_pol/RT"/>
</dbReference>
<comment type="caution">
    <text evidence="1">The sequence shown here is derived from an EMBL/GenBank/DDBJ whole genome shotgun (WGS) entry which is preliminary data.</text>
</comment>
<dbReference type="Gene3D" id="3.30.420.10">
    <property type="entry name" value="Ribonuclease H-like superfamily/Ribonuclease H"/>
    <property type="match status" value="1"/>
</dbReference>
<accession>A0A0L7KNL3</accession>
<gene>
    <name evidence="1" type="ORF">OBRU01_21715</name>
</gene>
<sequence>MLQLPNVVRQELSWWSQNVSKSSTLQVATPSAFVTTDASDIGWGATVNGKKLSGHWDTYQDLWHSNQKELWTFFEVLQKECIQLRGKTVIFQTDNRTAAAHIRRQGGTKSRKLLNMAAKILNLAHSLDINIVPKYLPGKYNCLADSLSRLKGQQEWHLDGQMQTLIFQRMGTPDIDLFASKASAVVPRYVSEDQGGGSD</sequence>
<keyword evidence="1" id="KW-0808">Transferase</keyword>
<dbReference type="CDD" id="cd09275">
    <property type="entry name" value="RNase_HI_RT_DIRS1"/>
    <property type="match status" value="1"/>
</dbReference>
<evidence type="ECO:0000313" key="2">
    <source>
        <dbReference type="Proteomes" id="UP000037510"/>
    </source>
</evidence>
<keyword evidence="1" id="KW-0695">RNA-directed DNA polymerase</keyword>
<dbReference type="Proteomes" id="UP000037510">
    <property type="component" value="Unassembled WGS sequence"/>
</dbReference>
<proteinExistence type="predicted"/>
<dbReference type="GO" id="GO:0003676">
    <property type="term" value="F:nucleic acid binding"/>
    <property type="evidence" value="ECO:0007669"/>
    <property type="project" value="InterPro"/>
</dbReference>
<keyword evidence="2" id="KW-1185">Reference proteome</keyword>
<protein>
    <submittedName>
        <fullName evidence="1">Putative reverse transcriptase/ribonuclease H/putative methyltransferase-like protein</fullName>
    </submittedName>
</protein>
<dbReference type="GO" id="GO:0032259">
    <property type="term" value="P:methylation"/>
    <property type="evidence" value="ECO:0007669"/>
    <property type="project" value="UniProtKB-KW"/>
</dbReference>
<evidence type="ECO:0000313" key="1">
    <source>
        <dbReference type="EMBL" id="KOB64680.1"/>
    </source>
</evidence>
<reference evidence="1 2" key="1">
    <citation type="journal article" date="2015" name="Genome Biol. Evol.">
        <title>The genome of winter moth (Operophtera brumata) provides a genomic perspective on sexual dimorphism and phenology.</title>
        <authorList>
            <person name="Derks M.F."/>
            <person name="Smit S."/>
            <person name="Salis L."/>
            <person name="Schijlen E."/>
            <person name="Bossers A."/>
            <person name="Mateman C."/>
            <person name="Pijl A.S."/>
            <person name="de Ridder D."/>
            <person name="Groenen M.A."/>
            <person name="Visser M.E."/>
            <person name="Megens H.J."/>
        </authorList>
    </citation>
    <scope>NUCLEOTIDE SEQUENCE [LARGE SCALE GENOMIC DNA]</scope>
    <source>
        <strain evidence="1">WM2013NL</strain>
        <tissue evidence="1">Head and thorax</tissue>
    </source>
</reference>
<dbReference type="InterPro" id="IPR036397">
    <property type="entry name" value="RNaseH_sf"/>
</dbReference>
<organism evidence="1 2">
    <name type="scientific">Operophtera brumata</name>
    <name type="common">Winter moth</name>
    <name type="synonym">Phalaena brumata</name>
    <dbReference type="NCBI Taxonomy" id="104452"/>
    <lineage>
        <taxon>Eukaryota</taxon>
        <taxon>Metazoa</taxon>
        <taxon>Ecdysozoa</taxon>
        <taxon>Arthropoda</taxon>
        <taxon>Hexapoda</taxon>
        <taxon>Insecta</taxon>
        <taxon>Pterygota</taxon>
        <taxon>Neoptera</taxon>
        <taxon>Endopterygota</taxon>
        <taxon>Lepidoptera</taxon>
        <taxon>Glossata</taxon>
        <taxon>Ditrysia</taxon>
        <taxon>Geometroidea</taxon>
        <taxon>Geometridae</taxon>
        <taxon>Larentiinae</taxon>
        <taxon>Operophtera</taxon>
    </lineage>
</organism>
<keyword evidence="1" id="KW-0548">Nucleotidyltransferase</keyword>
<dbReference type="GO" id="GO:0008168">
    <property type="term" value="F:methyltransferase activity"/>
    <property type="evidence" value="ECO:0007669"/>
    <property type="project" value="UniProtKB-KW"/>
</dbReference>
<dbReference type="STRING" id="104452.A0A0L7KNL3"/>
<dbReference type="EMBL" id="JTDY01008207">
    <property type="protein sequence ID" value="KOB64680.1"/>
    <property type="molecule type" value="Genomic_DNA"/>
</dbReference>
<dbReference type="GO" id="GO:0003964">
    <property type="term" value="F:RNA-directed DNA polymerase activity"/>
    <property type="evidence" value="ECO:0007669"/>
    <property type="project" value="UniProtKB-KW"/>
</dbReference>
<keyword evidence="1" id="KW-0489">Methyltransferase</keyword>